<sequence>MLELDKLEANYSEDFYYELRKYNPETELKRAARTLFLNKTGFNGLYRLNSKGNYNVPFGKRKKCPALYDKKNFIEVSTRFQNSILTNFDFETIIDSAEFGDFIYCDPPYEPLSVSSSFNSYNSGGFSFLEQERLFNSCKRAVQKGATIIISNSNSPKIIELYKDWDIYKIKVKRMINSKGDGRGKIEEVIIVMKNSNFISDSKLSKKFANPIFD</sequence>
<dbReference type="InterPro" id="IPR012327">
    <property type="entry name" value="MeTrfase_D12"/>
</dbReference>
<dbReference type="Gene3D" id="3.40.50.150">
    <property type="entry name" value="Vaccinia Virus protein VP39"/>
    <property type="match status" value="1"/>
</dbReference>
<comment type="catalytic activity">
    <reaction evidence="5">
        <text>a 2'-deoxyadenosine in DNA + S-adenosyl-L-methionine = an N(6)-methyl-2'-deoxyadenosine in DNA + S-adenosyl-L-homocysteine + H(+)</text>
        <dbReference type="Rhea" id="RHEA:15197"/>
        <dbReference type="Rhea" id="RHEA-COMP:12418"/>
        <dbReference type="Rhea" id="RHEA-COMP:12419"/>
        <dbReference type="ChEBI" id="CHEBI:15378"/>
        <dbReference type="ChEBI" id="CHEBI:57856"/>
        <dbReference type="ChEBI" id="CHEBI:59789"/>
        <dbReference type="ChEBI" id="CHEBI:90615"/>
        <dbReference type="ChEBI" id="CHEBI:90616"/>
        <dbReference type="EC" id="2.1.1.72"/>
    </reaction>
</comment>
<evidence type="ECO:0000313" key="6">
    <source>
        <dbReference type="EMBL" id="KAB8040027.1"/>
    </source>
</evidence>
<evidence type="ECO:0000256" key="3">
    <source>
        <dbReference type="ARBA" id="ARBA00022679"/>
    </source>
</evidence>
<dbReference type="RefSeq" id="WP_153419762.1">
    <property type="nucleotide sequence ID" value="NZ_WFLM01000002.1"/>
</dbReference>
<dbReference type="GO" id="GO:0032259">
    <property type="term" value="P:methylation"/>
    <property type="evidence" value="ECO:0007669"/>
    <property type="project" value="UniProtKB-KW"/>
</dbReference>
<accession>A0A6N6VX65</accession>
<dbReference type="AlphaFoldDB" id="A0A6N6VX65"/>
<dbReference type="GO" id="GO:0009307">
    <property type="term" value="P:DNA restriction-modification system"/>
    <property type="evidence" value="ECO:0007669"/>
    <property type="project" value="InterPro"/>
</dbReference>
<dbReference type="PROSITE" id="PS00092">
    <property type="entry name" value="N6_MTASE"/>
    <property type="match status" value="1"/>
</dbReference>
<dbReference type="OrthoDB" id="9805629at2"/>
<keyword evidence="3 6" id="KW-0808">Transferase</keyword>
<dbReference type="GO" id="GO:0006298">
    <property type="term" value="P:mismatch repair"/>
    <property type="evidence" value="ECO:0007669"/>
    <property type="project" value="TreeGrafter"/>
</dbReference>
<evidence type="ECO:0000256" key="4">
    <source>
        <dbReference type="ARBA" id="ARBA00022691"/>
    </source>
</evidence>
<dbReference type="GO" id="GO:0043565">
    <property type="term" value="F:sequence-specific DNA binding"/>
    <property type="evidence" value="ECO:0007669"/>
    <property type="project" value="TreeGrafter"/>
</dbReference>
<dbReference type="EMBL" id="WFLM01000002">
    <property type="protein sequence ID" value="KAB8040027.1"/>
    <property type="molecule type" value="Genomic_DNA"/>
</dbReference>
<proteinExistence type="predicted"/>
<dbReference type="PANTHER" id="PTHR30481">
    <property type="entry name" value="DNA ADENINE METHYLASE"/>
    <property type="match status" value="1"/>
</dbReference>
<comment type="caution">
    <text evidence="6">The sequence shown here is derived from an EMBL/GenBank/DDBJ whole genome shotgun (WGS) entry which is preliminary data.</text>
</comment>
<keyword evidence="2 6" id="KW-0489">Methyltransferase</keyword>
<evidence type="ECO:0000256" key="2">
    <source>
        <dbReference type="ARBA" id="ARBA00022603"/>
    </source>
</evidence>
<dbReference type="Proteomes" id="UP000437748">
    <property type="component" value="Unassembled WGS sequence"/>
</dbReference>
<name>A0A6N6VX65_9BACT</name>
<organism evidence="6 7">
    <name type="scientific">Silvanigrella paludirubra</name>
    <dbReference type="NCBI Taxonomy" id="2499159"/>
    <lineage>
        <taxon>Bacteria</taxon>
        <taxon>Pseudomonadati</taxon>
        <taxon>Bdellovibrionota</taxon>
        <taxon>Oligoflexia</taxon>
        <taxon>Silvanigrellales</taxon>
        <taxon>Silvanigrellaceae</taxon>
        <taxon>Silvanigrella</taxon>
    </lineage>
</organism>
<dbReference type="GO" id="GO:0009007">
    <property type="term" value="F:site-specific DNA-methyltransferase (adenine-specific) activity"/>
    <property type="evidence" value="ECO:0007669"/>
    <property type="project" value="UniProtKB-EC"/>
</dbReference>
<dbReference type="Pfam" id="PF02086">
    <property type="entry name" value="MethyltransfD12"/>
    <property type="match status" value="1"/>
</dbReference>
<dbReference type="PANTHER" id="PTHR30481:SF3">
    <property type="entry name" value="DNA ADENINE METHYLASE"/>
    <property type="match status" value="1"/>
</dbReference>
<keyword evidence="7" id="KW-1185">Reference proteome</keyword>
<evidence type="ECO:0000313" key="7">
    <source>
        <dbReference type="Proteomes" id="UP000437748"/>
    </source>
</evidence>
<dbReference type="InterPro" id="IPR002052">
    <property type="entry name" value="DNA_methylase_N6_adenine_CS"/>
</dbReference>
<keyword evidence="4" id="KW-0949">S-adenosyl-L-methionine</keyword>
<evidence type="ECO:0000256" key="5">
    <source>
        <dbReference type="ARBA" id="ARBA00047942"/>
    </source>
</evidence>
<reference evidence="6 7" key="1">
    <citation type="submission" date="2019-10" db="EMBL/GenBank/DDBJ databases">
        <title>New species of Slilvanegrellaceae.</title>
        <authorList>
            <person name="Pitt A."/>
            <person name="Hahn M.W."/>
        </authorList>
    </citation>
    <scope>NUCLEOTIDE SEQUENCE [LARGE SCALE GENOMIC DNA]</scope>
    <source>
        <strain evidence="6 7">SP-Ram-0.45-NSY-1</strain>
    </source>
</reference>
<dbReference type="SUPFAM" id="SSF53335">
    <property type="entry name" value="S-adenosyl-L-methionine-dependent methyltransferases"/>
    <property type="match status" value="1"/>
</dbReference>
<dbReference type="InterPro" id="IPR029063">
    <property type="entry name" value="SAM-dependent_MTases_sf"/>
</dbReference>
<protein>
    <recommendedName>
        <fullName evidence="1">site-specific DNA-methyltransferase (adenine-specific)</fullName>
        <ecNumber evidence="1">2.1.1.72</ecNumber>
    </recommendedName>
</protein>
<dbReference type="NCBIfam" id="TIGR00571">
    <property type="entry name" value="dam"/>
    <property type="match status" value="1"/>
</dbReference>
<evidence type="ECO:0000256" key="1">
    <source>
        <dbReference type="ARBA" id="ARBA00011900"/>
    </source>
</evidence>
<dbReference type="EC" id="2.1.1.72" evidence="1"/>
<gene>
    <name evidence="6" type="ORF">GCL60_07115</name>
</gene>
<dbReference type="GO" id="GO:1904047">
    <property type="term" value="F:S-adenosyl-L-methionine binding"/>
    <property type="evidence" value="ECO:0007669"/>
    <property type="project" value="TreeGrafter"/>
</dbReference>